<evidence type="ECO:0000313" key="22">
    <source>
        <dbReference type="Proteomes" id="UP001187192"/>
    </source>
</evidence>
<gene>
    <name evidence="21" type="ORF">TIFTF001_031022</name>
</gene>
<keyword evidence="4" id="KW-0723">Serine/threonine-protein kinase</keyword>
<dbReference type="InterPro" id="IPR000742">
    <property type="entry name" value="EGF"/>
</dbReference>
<dbReference type="PROSITE" id="PS50927">
    <property type="entry name" value="BULB_LECTIN"/>
    <property type="match status" value="1"/>
</dbReference>
<keyword evidence="9" id="KW-0067">ATP-binding</keyword>
<evidence type="ECO:0000256" key="2">
    <source>
        <dbReference type="ARBA" id="ARBA00012513"/>
    </source>
</evidence>
<evidence type="ECO:0000256" key="3">
    <source>
        <dbReference type="ARBA" id="ARBA00022475"/>
    </source>
</evidence>
<evidence type="ECO:0000259" key="20">
    <source>
        <dbReference type="PROSITE" id="PS50948"/>
    </source>
</evidence>
<dbReference type="GO" id="GO:0004674">
    <property type="term" value="F:protein serine/threonine kinase activity"/>
    <property type="evidence" value="ECO:0007669"/>
    <property type="project" value="UniProtKB-KW"/>
</dbReference>
<keyword evidence="15" id="KW-0812">Transmembrane</keyword>
<dbReference type="InterPro" id="IPR011009">
    <property type="entry name" value="Kinase-like_dom_sf"/>
</dbReference>
<feature type="transmembrane region" description="Helical" evidence="15">
    <location>
        <begin position="311"/>
        <end position="333"/>
    </location>
</feature>
<dbReference type="Gene3D" id="2.90.10.10">
    <property type="entry name" value="Bulb-type lectin domain"/>
    <property type="match status" value="1"/>
</dbReference>
<feature type="signal peptide" evidence="16">
    <location>
        <begin position="1"/>
        <end position="23"/>
    </location>
</feature>
<dbReference type="InterPro" id="IPR036426">
    <property type="entry name" value="Bulb-type_lectin_dom_sf"/>
</dbReference>
<comment type="subcellular location">
    <subcellularLocation>
        <location evidence="1">Cell membrane</location>
        <topology evidence="1">Single-pass type I membrane protein</topology>
    </subcellularLocation>
</comment>
<dbReference type="EC" id="2.7.11.1" evidence="2"/>
<dbReference type="CDD" id="cd01098">
    <property type="entry name" value="PAN_AP_plant"/>
    <property type="match status" value="1"/>
</dbReference>
<dbReference type="Pfam" id="PF00954">
    <property type="entry name" value="S_locus_glycop"/>
    <property type="match status" value="1"/>
</dbReference>
<comment type="catalytic activity">
    <reaction evidence="13">
        <text>L-seryl-[protein] + ATP = O-phospho-L-seryl-[protein] + ADP + H(+)</text>
        <dbReference type="Rhea" id="RHEA:17989"/>
        <dbReference type="Rhea" id="RHEA-COMP:9863"/>
        <dbReference type="Rhea" id="RHEA-COMP:11604"/>
        <dbReference type="ChEBI" id="CHEBI:15378"/>
        <dbReference type="ChEBI" id="CHEBI:29999"/>
        <dbReference type="ChEBI" id="CHEBI:30616"/>
        <dbReference type="ChEBI" id="CHEBI:83421"/>
        <dbReference type="ChEBI" id="CHEBI:456216"/>
        <dbReference type="EC" id="2.7.11.1"/>
    </reaction>
</comment>
<sequence>MDVLPFTSTGFCLFFFLINFSAALDSITQNQTLTKPETLVSKNGSFELGFFSPSTNSEALFLGIWHKSKNPLGNVVWVANQHNPMKDFTPVLKINDLGNAILLAQNNSVLWSTNSSKQAQNPVFLQLLDSGSLVLRDENGVLWQSFDFKMEKGVLISAQTDQCDDSGYCGPNGICDISKSPVCSCPKGFKFRSQETVSTLDFSSGCVRNKDLNCGESDFGFNQFGGVRLPDGKNSCFDKSLNLDQCREKCLKNCSCTAYASSDSAKGGVGCTIWLSDLIGVREALDDGQILFIKVDSSEITDAKHGNKVKIVAIMVATSIFIIIGILLAVYYIRRNRRNFAENNGDEEAREDDLDLPLFNLSTIVTATDNFSSNNKLGEGGFGPVYKGTLEDGQEIAVKRLSQSSGQGANEFKNEVILIAKLQHRNLVRLLGCCIQGEEKLLIYEYMPNKSLDYYIFDETQGKVLDWPKRFNIVLGIARGLIYLHQDSRLRIIHRDLKASNVLLDSEMNPKISDFGMARTFGGEQTEGVTNRVVGTFGYMAPEYAIDGQFSVKSDVFSFGILMLEIVSGKRNRGFYNPSAHNINLIGHAWELWKGERPLELIDESLGGDTCTLSEALRCIHVGLLCVQQLPEDRPSMSSVLLMLGDDSKYNVQPKGSHGHAMP</sequence>
<dbReference type="InterPro" id="IPR008271">
    <property type="entry name" value="Ser/Thr_kinase_AS"/>
</dbReference>
<comment type="caution">
    <text evidence="21">The sequence shown here is derived from an EMBL/GenBank/DDBJ whole genome shotgun (WGS) entry which is preliminary data.</text>
</comment>
<dbReference type="EMBL" id="BTGU01000120">
    <property type="protein sequence ID" value="GMN61943.1"/>
    <property type="molecule type" value="Genomic_DNA"/>
</dbReference>
<keyword evidence="7" id="KW-0547">Nucleotide-binding</keyword>
<evidence type="ECO:0000256" key="4">
    <source>
        <dbReference type="ARBA" id="ARBA00022527"/>
    </source>
</evidence>
<feature type="domain" description="Protein kinase" evidence="17">
    <location>
        <begin position="371"/>
        <end position="650"/>
    </location>
</feature>
<comment type="catalytic activity">
    <reaction evidence="12">
        <text>L-threonyl-[protein] + ATP = O-phospho-L-threonyl-[protein] + ADP + H(+)</text>
        <dbReference type="Rhea" id="RHEA:46608"/>
        <dbReference type="Rhea" id="RHEA-COMP:11060"/>
        <dbReference type="Rhea" id="RHEA-COMP:11605"/>
        <dbReference type="ChEBI" id="CHEBI:15378"/>
        <dbReference type="ChEBI" id="CHEBI:30013"/>
        <dbReference type="ChEBI" id="CHEBI:30616"/>
        <dbReference type="ChEBI" id="CHEBI:61977"/>
        <dbReference type="ChEBI" id="CHEBI:456216"/>
        <dbReference type="EC" id="2.7.11.1"/>
    </reaction>
</comment>
<dbReference type="PROSITE" id="PS50026">
    <property type="entry name" value="EGF_3"/>
    <property type="match status" value="1"/>
</dbReference>
<reference evidence="21" key="1">
    <citation type="submission" date="2023-07" db="EMBL/GenBank/DDBJ databases">
        <title>draft genome sequence of fig (Ficus carica).</title>
        <authorList>
            <person name="Takahashi T."/>
            <person name="Nishimura K."/>
        </authorList>
    </citation>
    <scope>NUCLEOTIDE SEQUENCE</scope>
</reference>
<dbReference type="Gene3D" id="1.10.510.10">
    <property type="entry name" value="Transferase(Phosphotransferase) domain 1"/>
    <property type="match status" value="1"/>
</dbReference>
<feature type="domain" description="EGF-like" evidence="18">
    <location>
        <begin position="159"/>
        <end position="195"/>
    </location>
</feature>
<keyword evidence="15" id="KW-0472">Membrane</keyword>
<organism evidence="21 22">
    <name type="scientific">Ficus carica</name>
    <name type="common">Common fig</name>
    <dbReference type="NCBI Taxonomy" id="3494"/>
    <lineage>
        <taxon>Eukaryota</taxon>
        <taxon>Viridiplantae</taxon>
        <taxon>Streptophyta</taxon>
        <taxon>Embryophyta</taxon>
        <taxon>Tracheophyta</taxon>
        <taxon>Spermatophyta</taxon>
        <taxon>Magnoliopsida</taxon>
        <taxon>eudicotyledons</taxon>
        <taxon>Gunneridae</taxon>
        <taxon>Pentapetalae</taxon>
        <taxon>rosids</taxon>
        <taxon>fabids</taxon>
        <taxon>Rosales</taxon>
        <taxon>Moraceae</taxon>
        <taxon>Ficeae</taxon>
        <taxon>Ficus</taxon>
    </lineage>
</organism>
<keyword evidence="10" id="KW-1015">Disulfide bond</keyword>
<evidence type="ECO:0000256" key="1">
    <source>
        <dbReference type="ARBA" id="ARBA00004251"/>
    </source>
</evidence>
<keyword evidence="22" id="KW-1185">Reference proteome</keyword>
<dbReference type="SUPFAM" id="SSF56112">
    <property type="entry name" value="Protein kinase-like (PK-like)"/>
    <property type="match status" value="1"/>
</dbReference>
<dbReference type="SMART" id="SM00473">
    <property type="entry name" value="PAN_AP"/>
    <property type="match status" value="1"/>
</dbReference>
<dbReference type="AlphaFoldDB" id="A0AA88DUN6"/>
<evidence type="ECO:0000256" key="10">
    <source>
        <dbReference type="ARBA" id="ARBA00023157"/>
    </source>
</evidence>
<keyword evidence="14" id="KW-0245">EGF-like domain</keyword>
<keyword evidence="3" id="KW-1003">Cell membrane</keyword>
<dbReference type="SMART" id="SM00220">
    <property type="entry name" value="S_TKc"/>
    <property type="match status" value="1"/>
</dbReference>
<dbReference type="SUPFAM" id="SSF51110">
    <property type="entry name" value="alpha-D-mannose-specific plant lectins"/>
    <property type="match status" value="1"/>
</dbReference>
<dbReference type="InterPro" id="IPR001245">
    <property type="entry name" value="Ser-Thr/Tyr_kinase_cat_dom"/>
</dbReference>
<comment type="caution">
    <text evidence="14">Lacks conserved residue(s) required for the propagation of feature annotation.</text>
</comment>
<keyword evidence="11" id="KW-0325">Glycoprotein</keyword>
<feature type="chain" id="PRO_5041677956" description="non-specific serine/threonine protein kinase" evidence="16">
    <location>
        <begin position="24"/>
        <end position="663"/>
    </location>
</feature>
<dbReference type="Gene3D" id="3.30.200.20">
    <property type="entry name" value="Phosphorylase Kinase, domain 1"/>
    <property type="match status" value="1"/>
</dbReference>
<dbReference type="Proteomes" id="UP001187192">
    <property type="component" value="Unassembled WGS sequence"/>
</dbReference>
<dbReference type="InterPro" id="IPR000719">
    <property type="entry name" value="Prot_kinase_dom"/>
</dbReference>
<dbReference type="Pfam" id="PF07714">
    <property type="entry name" value="PK_Tyr_Ser-Thr"/>
    <property type="match status" value="1"/>
</dbReference>
<dbReference type="Pfam" id="PF01453">
    <property type="entry name" value="B_lectin"/>
    <property type="match status" value="1"/>
</dbReference>
<dbReference type="GO" id="GO:0048544">
    <property type="term" value="P:recognition of pollen"/>
    <property type="evidence" value="ECO:0007669"/>
    <property type="project" value="InterPro"/>
</dbReference>
<dbReference type="CDD" id="cd14066">
    <property type="entry name" value="STKc_IRAK"/>
    <property type="match status" value="1"/>
</dbReference>
<evidence type="ECO:0000256" key="14">
    <source>
        <dbReference type="PROSITE-ProRule" id="PRU00076"/>
    </source>
</evidence>
<protein>
    <recommendedName>
        <fullName evidence="2">non-specific serine/threonine protein kinase</fullName>
        <ecNumber evidence="2">2.7.11.1</ecNumber>
    </recommendedName>
</protein>
<dbReference type="Pfam" id="PF08276">
    <property type="entry name" value="PAN_2"/>
    <property type="match status" value="1"/>
</dbReference>
<dbReference type="PROSITE" id="PS50948">
    <property type="entry name" value="PAN"/>
    <property type="match status" value="1"/>
</dbReference>
<evidence type="ECO:0000256" key="16">
    <source>
        <dbReference type="SAM" id="SignalP"/>
    </source>
</evidence>
<evidence type="ECO:0000259" key="17">
    <source>
        <dbReference type="PROSITE" id="PS50011"/>
    </source>
</evidence>
<dbReference type="FunFam" id="1.10.510.10:FF:000060">
    <property type="entry name" value="G-type lectin S-receptor-like serine/threonine-protein kinase"/>
    <property type="match status" value="1"/>
</dbReference>
<dbReference type="GO" id="GO:0005886">
    <property type="term" value="C:plasma membrane"/>
    <property type="evidence" value="ECO:0007669"/>
    <property type="project" value="UniProtKB-SubCell"/>
</dbReference>
<evidence type="ECO:0000256" key="13">
    <source>
        <dbReference type="ARBA" id="ARBA00048679"/>
    </source>
</evidence>
<dbReference type="PROSITE" id="PS00108">
    <property type="entry name" value="PROTEIN_KINASE_ST"/>
    <property type="match status" value="1"/>
</dbReference>
<keyword evidence="6 16" id="KW-0732">Signal</keyword>
<evidence type="ECO:0000256" key="12">
    <source>
        <dbReference type="ARBA" id="ARBA00047899"/>
    </source>
</evidence>
<dbReference type="PANTHER" id="PTHR27002:SF616">
    <property type="entry name" value="RECEPTOR-LIKE SERINE_THREONINE-PROTEIN KINASE"/>
    <property type="match status" value="1"/>
</dbReference>
<dbReference type="InterPro" id="IPR000858">
    <property type="entry name" value="S_locus_glycoprot_dom"/>
</dbReference>
<evidence type="ECO:0000256" key="8">
    <source>
        <dbReference type="ARBA" id="ARBA00022777"/>
    </source>
</evidence>
<feature type="domain" description="Apple" evidence="20">
    <location>
        <begin position="214"/>
        <end position="297"/>
    </location>
</feature>
<evidence type="ECO:0000256" key="15">
    <source>
        <dbReference type="SAM" id="Phobius"/>
    </source>
</evidence>
<evidence type="ECO:0000256" key="9">
    <source>
        <dbReference type="ARBA" id="ARBA00022840"/>
    </source>
</evidence>
<evidence type="ECO:0000256" key="6">
    <source>
        <dbReference type="ARBA" id="ARBA00022729"/>
    </source>
</evidence>
<dbReference type="PANTHER" id="PTHR27002">
    <property type="entry name" value="RECEPTOR-LIKE SERINE/THREONINE-PROTEIN KINASE SD1-8"/>
    <property type="match status" value="1"/>
</dbReference>
<evidence type="ECO:0000259" key="19">
    <source>
        <dbReference type="PROSITE" id="PS50927"/>
    </source>
</evidence>
<keyword evidence="5" id="KW-0808">Transferase</keyword>
<feature type="domain" description="Bulb-type lectin" evidence="19">
    <location>
        <begin position="24"/>
        <end position="148"/>
    </location>
</feature>
<keyword evidence="8" id="KW-0418">Kinase</keyword>
<evidence type="ECO:0000313" key="21">
    <source>
        <dbReference type="EMBL" id="GMN61943.1"/>
    </source>
</evidence>
<keyword evidence="15" id="KW-1133">Transmembrane helix</keyword>
<accession>A0AA88DUN6</accession>
<dbReference type="FunFam" id="3.30.200.20:FF:000195">
    <property type="entry name" value="G-type lectin S-receptor-like serine/threonine-protein kinase"/>
    <property type="match status" value="1"/>
</dbReference>
<dbReference type="CDD" id="cd00028">
    <property type="entry name" value="B_lectin"/>
    <property type="match status" value="1"/>
</dbReference>
<dbReference type="PROSITE" id="PS50011">
    <property type="entry name" value="PROTEIN_KINASE_DOM"/>
    <property type="match status" value="1"/>
</dbReference>
<evidence type="ECO:0000256" key="11">
    <source>
        <dbReference type="ARBA" id="ARBA00023180"/>
    </source>
</evidence>
<evidence type="ECO:0000256" key="5">
    <source>
        <dbReference type="ARBA" id="ARBA00022679"/>
    </source>
</evidence>
<dbReference type="SMART" id="SM00108">
    <property type="entry name" value="B_lectin"/>
    <property type="match status" value="1"/>
</dbReference>
<evidence type="ECO:0000259" key="18">
    <source>
        <dbReference type="PROSITE" id="PS50026"/>
    </source>
</evidence>
<name>A0AA88DUN6_FICCA</name>
<evidence type="ECO:0000256" key="7">
    <source>
        <dbReference type="ARBA" id="ARBA00022741"/>
    </source>
</evidence>
<dbReference type="InterPro" id="IPR003609">
    <property type="entry name" value="Pan_app"/>
</dbReference>
<dbReference type="InterPro" id="IPR001480">
    <property type="entry name" value="Bulb-type_lectin_dom"/>
</dbReference>
<proteinExistence type="predicted"/>
<dbReference type="GO" id="GO:0005524">
    <property type="term" value="F:ATP binding"/>
    <property type="evidence" value="ECO:0007669"/>
    <property type="project" value="UniProtKB-KW"/>
</dbReference>